<keyword evidence="3" id="KW-0539">Nucleus</keyword>
<dbReference type="InterPro" id="IPR013761">
    <property type="entry name" value="SAM/pointed_sf"/>
</dbReference>
<dbReference type="PRINTS" id="PR00454">
    <property type="entry name" value="ETSDOMAIN"/>
</dbReference>
<dbReference type="PANTHER" id="PTHR11849">
    <property type="entry name" value="ETS"/>
    <property type="match status" value="1"/>
</dbReference>
<dbReference type="SMART" id="SM00251">
    <property type="entry name" value="SAM_PNT"/>
    <property type="match status" value="1"/>
</dbReference>
<dbReference type="InterPro" id="IPR036390">
    <property type="entry name" value="WH_DNA-bd_sf"/>
</dbReference>
<dbReference type="GO" id="GO:0030154">
    <property type="term" value="P:cell differentiation"/>
    <property type="evidence" value="ECO:0007669"/>
    <property type="project" value="TreeGrafter"/>
</dbReference>
<evidence type="ECO:0000313" key="8">
    <source>
        <dbReference type="WBParaSite" id="Pan_g14688.t1"/>
    </source>
</evidence>
<dbReference type="PROSITE" id="PS51433">
    <property type="entry name" value="PNT"/>
    <property type="match status" value="1"/>
</dbReference>
<dbReference type="InterPro" id="IPR000418">
    <property type="entry name" value="Ets_dom"/>
</dbReference>
<dbReference type="PROSITE" id="PS00346">
    <property type="entry name" value="ETS_DOMAIN_2"/>
    <property type="match status" value="1"/>
</dbReference>
<dbReference type="SMART" id="SM00413">
    <property type="entry name" value="ETS"/>
    <property type="match status" value="1"/>
</dbReference>
<feature type="domain" description="ETS" evidence="5">
    <location>
        <begin position="424"/>
        <end position="507"/>
    </location>
</feature>
<dbReference type="PROSITE" id="PS50061">
    <property type="entry name" value="ETS_DOMAIN_3"/>
    <property type="match status" value="1"/>
</dbReference>
<dbReference type="SUPFAM" id="SSF47769">
    <property type="entry name" value="SAM/Pointed domain"/>
    <property type="match status" value="1"/>
</dbReference>
<feature type="region of interest" description="Disordered" evidence="4">
    <location>
        <begin position="233"/>
        <end position="274"/>
    </location>
</feature>
<evidence type="ECO:0000259" key="6">
    <source>
        <dbReference type="PROSITE" id="PS51433"/>
    </source>
</evidence>
<dbReference type="GO" id="GO:0000981">
    <property type="term" value="F:DNA-binding transcription factor activity, RNA polymerase II-specific"/>
    <property type="evidence" value="ECO:0007669"/>
    <property type="project" value="TreeGrafter"/>
</dbReference>
<sequence length="512" mass="57688">MNFDMKSDDSGFAGFPGVKYENYASQMGLNHAVPPVAPCSETNASLSSAFKRDKQTRGITSTSAIKSEVNACFEDSQLPMVPGQFQENMGMHSHQVMPQGDRTQTNNHNVTGMTSNNGQSNDHVEIYRDLILRHLIQDISTTCTKLYLPMNPLAWNVDHANRWIGEMCQQFQLTHPVCALNLSGRELSEMSQEQMTQRMPEGGETIYAQLHVWRTAFESYQNSGSLVENDTASYMQSHPRSSDSVSSGWNTNPHTPNKVNNMDGSDYGSLPDYNSDFDPRSVQTNTANVNGYYGMQQSQNMGYSQTMQQMPAGNVQQSMPGNMMNNSSSARNYFMCNQQVLPSPSDSDISSNASTCLQDGGDDECTDMHYMAPNYGPSQLPLSHMCAPEAGYGMPMHLGPMGMPHPSNVPPNMAVGYNRNSGTVHLWHFIRELLDQPKQYSSCVRWVDREEGTFKIESSHHLARFWGQRKNRSQMNYDKLSRSLRQYYKKGIIQKPEKKQRLVYKFLPPYNL</sequence>
<dbReference type="Pfam" id="PF00178">
    <property type="entry name" value="Ets"/>
    <property type="match status" value="1"/>
</dbReference>
<dbReference type="WBParaSite" id="Pan_g14688.t1">
    <property type="protein sequence ID" value="Pan_g14688.t1"/>
    <property type="gene ID" value="Pan_g14688"/>
</dbReference>
<accession>A0A7E4UZW5</accession>
<dbReference type="InterPro" id="IPR036388">
    <property type="entry name" value="WH-like_DNA-bd_sf"/>
</dbReference>
<name>A0A7E4UZW5_PANRE</name>
<evidence type="ECO:0000313" key="7">
    <source>
        <dbReference type="Proteomes" id="UP000492821"/>
    </source>
</evidence>
<dbReference type="InterPro" id="IPR046328">
    <property type="entry name" value="ETS_fam"/>
</dbReference>
<comment type="subcellular location">
    <subcellularLocation>
        <location evidence="3">Nucleus</location>
    </subcellularLocation>
</comment>
<dbReference type="Gene3D" id="1.10.10.10">
    <property type="entry name" value="Winged helix-like DNA-binding domain superfamily/Winged helix DNA-binding domain"/>
    <property type="match status" value="1"/>
</dbReference>
<dbReference type="SUPFAM" id="SSF46785">
    <property type="entry name" value="Winged helix' DNA-binding domain"/>
    <property type="match status" value="1"/>
</dbReference>
<dbReference type="GO" id="GO:0005634">
    <property type="term" value="C:nucleus"/>
    <property type="evidence" value="ECO:0007669"/>
    <property type="project" value="UniProtKB-SubCell"/>
</dbReference>
<dbReference type="AlphaFoldDB" id="A0A7E4UZW5"/>
<dbReference type="Proteomes" id="UP000492821">
    <property type="component" value="Unassembled WGS sequence"/>
</dbReference>
<protein>
    <submittedName>
        <fullName evidence="8">DNA-binding protein D-ETS-4</fullName>
    </submittedName>
</protein>
<dbReference type="FunFam" id="1.10.10.10:FF:000996">
    <property type="entry name" value="Predicted protein"/>
    <property type="match status" value="1"/>
</dbReference>
<dbReference type="PANTHER" id="PTHR11849:SF182">
    <property type="entry name" value="SAM POINTED DOMAIN-CONTAINING ETS TRANSCRIPTION FACTOR"/>
    <property type="match status" value="1"/>
</dbReference>
<dbReference type="InterPro" id="IPR003118">
    <property type="entry name" value="Pointed_dom"/>
</dbReference>
<dbReference type="Gene3D" id="1.10.150.50">
    <property type="entry name" value="Transcription Factor, Ets-1"/>
    <property type="match status" value="1"/>
</dbReference>
<evidence type="ECO:0000259" key="5">
    <source>
        <dbReference type="PROSITE" id="PS50061"/>
    </source>
</evidence>
<reference evidence="8" key="2">
    <citation type="submission" date="2020-10" db="UniProtKB">
        <authorList>
            <consortium name="WormBaseParasite"/>
        </authorList>
    </citation>
    <scope>IDENTIFICATION</scope>
</reference>
<evidence type="ECO:0000256" key="1">
    <source>
        <dbReference type="ARBA" id="ARBA00005562"/>
    </source>
</evidence>
<proteinExistence type="inferred from homology"/>
<evidence type="ECO:0000256" key="3">
    <source>
        <dbReference type="RuleBase" id="RU004019"/>
    </source>
</evidence>
<organism evidence="7 8">
    <name type="scientific">Panagrellus redivivus</name>
    <name type="common">Microworm</name>
    <dbReference type="NCBI Taxonomy" id="6233"/>
    <lineage>
        <taxon>Eukaryota</taxon>
        <taxon>Metazoa</taxon>
        <taxon>Ecdysozoa</taxon>
        <taxon>Nematoda</taxon>
        <taxon>Chromadorea</taxon>
        <taxon>Rhabditida</taxon>
        <taxon>Tylenchina</taxon>
        <taxon>Panagrolaimomorpha</taxon>
        <taxon>Panagrolaimoidea</taxon>
        <taxon>Panagrolaimidae</taxon>
        <taxon>Panagrellus</taxon>
    </lineage>
</organism>
<dbReference type="Pfam" id="PF02198">
    <property type="entry name" value="SAM_PNT"/>
    <property type="match status" value="1"/>
</dbReference>
<keyword evidence="7" id="KW-1185">Reference proteome</keyword>
<reference evidence="7" key="1">
    <citation type="journal article" date="2013" name="Genetics">
        <title>The draft genome and transcriptome of Panagrellus redivivus are shaped by the harsh demands of a free-living lifestyle.</title>
        <authorList>
            <person name="Srinivasan J."/>
            <person name="Dillman A.R."/>
            <person name="Macchietto M.G."/>
            <person name="Heikkinen L."/>
            <person name="Lakso M."/>
            <person name="Fracchia K.M."/>
            <person name="Antoshechkin I."/>
            <person name="Mortazavi A."/>
            <person name="Wong G."/>
            <person name="Sternberg P.W."/>
        </authorList>
    </citation>
    <scope>NUCLEOTIDE SEQUENCE [LARGE SCALE GENOMIC DNA]</scope>
    <source>
        <strain evidence="7">MT8872</strain>
    </source>
</reference>
<feature type="domain" description="PNT" evidence="6">
    <location>
        <begin position="134"/>
        <end position="217"/>
    </location>
</feature>
<feature type="compositionally biased region" description="Polar residues" evidence="4">
    <location>
        <begin position="233"/>
        <end position="263"/>
    </location>
</feature>
<keyword evidence="2 3" id="KW-0238">DNA-binding</keyword>
<dbReference type="GO" id="GO:0043565">
    <property type="term" value="F:sequence-specific DNA binding"/>
    <property type="evidence" value="ECO:0007669"/>
    <property type="project" value="InterPro"/>
</dbReference>
<evidence type="ECO:0000256" key="2">
    <source>
        <dbReference type="ARBA" id="ARBA00023125"/>
    </source>
</evidence>
<comment type="similarity">
    <text evidence="1 3">Belongs to the ETS family.</text>
</comment>
<evidence type="ECO:0000256" key="4">
    <source>
        <dbReference type="SAM" id="MobiDB-lite"/>
    </source>
</evidence>